<dbReference type="SUPFAM" id="SSF53335">
    <property type="entry name" value="S-adenosyl-L-methionine-dependent methyltransferases"/>
    <property type="match status" value="1"/>
</dbReference>
<keyword evidence="3 7" id="KW-0489">Methyltransferase</keyword>
<feature type="binding site" evidence="7 8">
    <location>
        <position position="77"/>
    </location>
    <ligand>
        <name>S-adenosyl-L-methionine</name>
        <dbReference type="ChEBI" id="CHEBI:59789"/>
    </ligand>
</feature>
<keyword evidence="5 7" id="KW-0949">S-adenosyl-L-methionine</keyword>
<dbReference type="InterPro" id="IPR029063">
    <property type="entry name" value="SAM-dependent_MTases_sf"/>
</dbReference>
<comment type="similarity">
    <text evidence="7">Belongs to the class I-like SAM-binding methyltransferase superfamily. rRNA adenine N(6)-methyltransferase family. RsmA subfamily.</text>
</comment>
<evidence type="ECO:0000313" key="11">
    <source>
        <dbReference type="EMBL" id="RUL88723.1"/>
    </source>
</evidence>
<dbReference type="Proteomes" id="UP000280296">
    <property type="component" value="Unassembled WGS sequence"/>
</dbReference>
<feature type="binding site" evidence="7 8">
    <location>
        <position position="29"/>
    </location>
    <ligand>
        <name>S-adenosyl-L-methionine</name>
        <dbReference type="ChEBI" id="CHEBI:59789"/>
    </ligand>
</feature>
<dbReference type="GO" id="GO:0003723">
    <property type="term" value="F:RNA binding"/>
    <property type="evidence" value="ECO:0007669"/>
    <property type="project" value="UniProtKB-UniRule"/>
</dbReference>
<accession>A0A432MMQ5</accession>
<feature type="binding site" evidence="7 8">
    <location>
        <position position="56"/>
    </location>
    <ligand>
        <name>S-adenosyl-L-methionine</name>
        <dbReference type="ChEBI" id="CHEBI:59789"/>
    </ligand>
</feature>
<feature type="region of interest" description="Disordered" evidence="9">
    <location>
        <begin position="301"/>
        <end position="346"/>
    </location>
</feature>
<feature type="binding site" evidence="7 8">
    <location>
        <position position="31"/>
    </location>
    <ligand>
        <name>S-adenosyl-L-methionine</name>
        <dbReference type="ChEBI" id="CHEBI:59789"/>
    </ligand>
</feature>
<proteinExistence type="inferred from homology"/>
<dbReference type="InterPro" id="IPR011530">
    <property type="entry name" value="rRNA_adenine_dimethylase"/>
</dbReference>
<feature type="domain" description="Ribosomal RNA adenine methylase transferase N-terminal" evidence="10">
    <location>
        <begin position="36"/>
        <end position="221"/>
    </location>
</feature>
<protein>
    <recommendedName>
        <fullName evidence="7">Ribosomal RNA small subunit methyltransferase A</fullName>
        <ecNumber evidence="7">2.1.1.182</ecNumber>
    </recommendedName>
    <alternativeName>
        <fullName evidence="7">16S rRNA (adenine(1518)-N(6)/adenine(1519)-N(6))-dimethyltransferase</fullName>
    </alternativeName>
    <alternativeName>
        <fullName evidence="7">16S rRNA dimethyladenosine transferase</fullName>
    </alternativeName>
    <alternativeName>
        <fullName evidence="7">16S rRNA dimethylase</fullName>
    </alternativeName>
    <alternativeName>
        <fullName evidence="7">S-adenosylmethionine-6-N', N'-adenosyl(rRNA) dimethyltransferase</fullName>
    </alternativeName>
</protein>
<evidence type="ECO:0000256" key="6">
    <source>
        <dbReference type="ARBA" id="ARBA00022884"/>
    </source>
</evidence>
<dbReference type="PANTHER" id="PTHR11727">
    <property type="entry name" value="DIMETHYLADENOSINE TRANSFERASE"/>
    <property type="match status" value="1"/>
</dbReference>
<sequence length="346" mass="37778">MTTPRQTLSYLRHLFEHRGIAPNRRYGQNFLIDLNTHDLIARSAELGPRDVVLEVGPGAGALTAMMAEKVSAVVTVEIDPAMAQLTREAVSGLQNVRVLQQDALARKSEIAPEVLDSLRAGLAVAPDRTLKLVANLPYHVATPIISNLLVHPELCPSLMVVTIQRELADRMMAEPHGEMYGALSVLVQALADAEIVRILSPKVFWPRPKVESAIIKIVPSAEKRAAIPDLPWFHEVVRRVFTLRRKNLRVVLYRLWKPYWRDKAQVDALLEALDLTGDVRAEALNVQEFIDLAEALRSRLGPSAAELPDPDDSETPESDDHPADDEDGDGDGDGGGDGGGEGGGDG</sequence>
<dbReference type="AlphaFoldDB" id="A0A432MMQ5"/>
<dbReference type="CDD" id="cd02440">
    <property type="entry name" value="AdoMet_MTases"/>
    <property type="match status" value="1"/>
</dbReference>
<comment type="catalytic activity">
    <reaction evidence="7">
        <text>adenosine(1518)/adenosine(1519) in 16S rRNA + 4 S-adenosyl-L-methionine = N(6)-dimethyladenosine(1518)/N(6)-dimethyladenosine(1519) in 16S rRNA + 4 S-adenosyl-L-homocysteine + 4 H(+)</text>
        <dbReference type="Rhea" id="RHEA:19609"/>
        <dbReference type="Rhea" id="RHEA-COMP:10232"/>
        <dbReference type="Rhea" id="RHEA-COMP:10233"/>
        <dbReference type="ChEBI" id="CHEBI:15378"/>
        <dbReference type="ChEBI" id="CHEBI:57856"/>
        <dbReference type="ChEBI" id="CHEBI:59789"/>
        <dbReference type="ChEBI" id="CHEBI:74411"/>
        <dbReference type="ChEBI" id="CHEBI:74493"/>
        <dbReference type="EC" id="2.1.1.182"/>
    </reaction>
</comment>
<dbReference type="EC" id="2.1.1.182" evidence="7"/>
<dbReference type="InterPro" id="IPR023165">
    <property type="entry name" value="rRNA_Ade_diMease-like_C"/>
</dbReference>
<comment type="subcellular location">
    <subcellularLocation>
        <location evidence="7">Cytoplasm</location>
    </subcellularLocation>
</comment>
<dbReference type="InterPro" id="IPR020598">
    <property type="entry name" value="rRNA_Ade_methylase_Trfase_N"/>
</dbReference>
<reference evidence="11 12" key="1">
    <citation type="submission" date="2018-12" db="EMBL/GenBank/DDBJ databases">
        <authorList>
            <person name="Toschakov S.V."/>
        </authorList>
    </citation>
    <scope>NUCLEOTIDE SEQUENCE [LARGE SCALE GENOMIC DNA]</scope>
    <source>
        <strain evidence="11 12">GM2012</strain>
    </source>
</reference>
<feature type="compositionally biased region" description="Acidic residues" evidence="9">
    <location>
        <begin position="308"/>
        <end position="334"/>
    </location>
</feature>
<dbReference type="PROSITE" id="PS51689">
    <property type="entry name" value="SAM_RNA_A_N6_MT"/>
    <property type="match status" value="1"/>
</dbReference>
<organism evidence="11 12">
    <name type="scientific">Tautonia sociabilis</name>
    <dbReference type="NCBI Taxonomy" id="2080755"/>
    <lineage>
        <taxon>Bacteria</taxon>
        <taxon>Pseudomonadati</taxon>
        <taxon>Planctomycetota</taxon>
        <taxon>Planctomycetia</taxon>
        <taxon>Isosphaerales</taxon>
        <taxon>Isosphaeraceae</taxon>
        <taxon>Tautonia</taxon>
    </lineage>
</organism>
<dbReference type="PANTHER" id="PTHR11727:SF7">
    <property type="entry name" value="DIMETHYLADENOSINE TRANSFERASE-RELATED"/>
    <property type="match status" value="1"/>
</dbReference>
<feature type="binding site" evidence="7 8">
    <location>
        <position position="135"/>
    </location>
    <ligand>
        <name>S-adenosyl-L-methionine</name>
        <dbReference type="ChEBI" id="CHEBI:59789"/>
    </ligand>
</feature>
<dbReference type="OrthoDB" id="9814755at2"/>
<keyword evidence="12" id="KW-1185">Reference proteome</keyword>
<evidence type="ECO:0000256" key="2">
    <source>
        <dbReference type="ARBA" id="ARBA00022552"/>
    </source>
</evidence>
<dbReference type="SMART" id="SM00650">
    <property type="entry name" value="rADc"/>
    <property type="match status" value="1"/>
</dbReference>
<dbReference type="InterPro" id="IPR020596">
    <property type="entry name" value="rRNA_Ade_Mease_Trfase_CS"/>
</dbReference>
<feature type="binding site" evidence="7 8">
    <location>
        <position position="102"/>
    </location>
    <ligand>
        <name>S-adenosyl-L-methionine</name>
        <dbReference type="ChEBI" id="CHEBI:59789"/>
    </ligand>
</feature>
<dbReference type="GO" id="GO:0005829">
    <property type="term" value="C:cytosol"/>
    <property type="evidence" value="ECO:0007669"/>
    <property type="project" value="TreeGrafter"/>
</dbReference>
<dbReference type="Gene3D" id="3.40.50.150">
    <property type="entry name" value="Vaccinia Virus protein VP39"/>
    <property type="match status" value="1"/>
</dbReference>
<evidence type="ECO:0000256" key="1">
    <source>
        <dbReference type="ARBA" id="ARBA00022490"/>
    </source>
</evidence>
<evidence type="ECO:0000256" key="9">
    <source>
        <dbReference type="SAM" id="MobiDB-lite"/>
    </source>
</evidence>
<evidence type="ECO:0000256" key="3">
    <source>
        <dbReference type="ARBA" id="ARBA00022603"/>
    </source>
</evidence>
<evidence type="ECO:0000256" key="4">
    <source>
        <dbReference type="ARBA" id="ARBA00022679"/>
    </source>
</evidence>
<keyword evidence="6 7" id="KW-0694">RNA-binding</keyword>
<dbReference type="Pfam" id="PF00398">
    <property type="entry name" value="RrnaAD"/>
    <property type="match status" value="1"/>
</dbReference>
<gene>
    <name evidence="7 11" type="primary">rsmA</name>
    <name evidence="7" type="synonym">ksgA</name>
    <name evidence="11" type="ORF">TsocGM_06195</name>
</gene>
<keyword evidence="1 7" id="KW-0963">Cytoplasm</keyword>
<evidence type="ECO:0000256" key="5">
    <source>
        <dbReference type="ARBA" id="ARBA00022691"/>
    </source>
</evidence>
<dbReference type="EMBL" id="RYZH01000008">
    <property type="protein sequence ID" value="RUL88723.1"/>
    <property type="molecule type" value="Genomic_DNA"/>
</dbReference>
<comment type="function">
    <text evidence="7">Specifically dimethylates two adjacent adenosines (A1518 and A1519) in the loop of a conserved hairpin near the 3'-end of 16S rRNA in the 30S particle. May play a critical role in biogenesis of 30S subunits.</text>
</comment>
<feature type="compositionally biased region" description="Gly residues" evidence="9">
    <location>
        <begin position="335"/>
        <end position="346"/>
    </location>
</feature>
<comment type="caution">
    <text evidence="11">The sequence shown here is derived from an EMBL/GenBank/DDBJ whole genome shotgun (WGS) entry which is preliminary data.</text>
</comment>
<evidence type="ECO:0000313" key="12">
    <source>
        <dbReference type="Proteomes" id="UP000280296"/>
    </source>
</evidence>
<name>A0A432MMQ5_9BACT</name>
<dbReference type="NCBIfam" id="TIGR00755">
    <property type="entry name" value="ksgA"/>
    <property type="match status" value="1"/>
</dbReference>
<evidence type="ECO:0000259" key="10">
    <source>
        <dbReference type="SMART" id="SM00650"/>
    </source>
</evidence>
<dbReference type="PROSITE" id="PS01131">
    <property type="entry name" value="RRNA_A_DIMETH"/>
    <property type="match status" value="1"/>
</dbReference>
<evidence type="ECO:0000256" key="8">
    <source>
        <dbReference type="PROSITE-ProRule" id="PRU01026"/>
    </source>
</evidence>
<keyword evidence="2 7" id="KW-0698">rRNA processing</keyword>
<reference evidence="11 12" key="2">
    <citation type="submission" date="2019-01" db="EMBL/GenBank/DDBJ databases">
        <title>Tautonia sociabilis, a novel thermotolerant planctomycete of Isosphaeraceae family, isolated from a 4000 m deep subterranean habitat.</title>
        <authorList>
            <person name="Kovaleva O.L."/>
            <person name="Elcheninov A.G."/>
            <person name="Van Heerden E."/>
            <person name="Toshchakov S.V."/>
            <person name="Novikov A."/>
            <person name="Bonch-Osmolovskaya E.A."/>
            <person name="Kublanov I.V."/>
        </authorList>
    </citation>
    <scope>NUCLEOTIDE SEQUENCE [LARGE SCALE GENOMIC DNA]</scope>
    <source>
        <strain evidence="11 12">GM2012</strain>
    </source>
</reference>
<dbReference type="GO" id="GO:0052908">
    <property type="term" value="F:16S rRNA (adenine(1518)-N(6)/adenine(1519)-N(6))-dimethyltransferase activity"/>
    <property type="evidence" value="ECO:0007669"/>
    <property type="project" value="UniProtKB-EC"/>
</dbReference>
<keyword evidence="4 7" id="KW-0808">Transferase</keyword>
<dbReference type="InterPro" id="IPR001737">
    <property type="entry name" value="KsgA/Erm"/>
</dbReference>
<dbReference type="RefSeq" id="WP_126724430.1">
    <property type="nucleotide sequence ID" value="NZ_RYZH01000008.1"/>
</dbReference>
<dbReference type="HAMAP" id="MF_00607">
    <property type="entry name" value="16SrRNA_methyltr_A"/>
    <property type="match status" value="1"/>
</dbReference>
<evidence type="ECO:0000256" key="7">
    <source>
        <dbReference type="HAMAP-Rule" id="MF_00607"/>
    </source>
</evidence>
<dbReference type="Gene3D" id="1.10.8.100">
    <property type="entry name" value="Ribosomal RNA adenine dimethylase-like, domain 2"/>
    <property type="match status" value="1"/>
</dbReference>